<keyword evidence="4" id="KW-1185">Reference proteome</keyword>
<protein>
    <submittedName>
        <fullName evidence="3">Folate-binding protein YgfZ</fullName>
    </submittedName>
</protein>
<evidence type="ECO:0000259" key="2">
    <source>
        <dbReference type="Pfam" id="PF25455"/>
    </source>
</evidence>
<dbReference type="PANTHER" id="PTHR22602">
    <property type="entry name" value="TRANSFERASE CAF17, MITOCHONDRIAL-RELATED"/>
    <property type="match status" value="1"/>
</dbReference>
<keyword evidence="1" id="KW-0809">Transit peptide</keyword>
<dbReference type="InterPro" id="IPR045179">
    <property type="entry name" value="YgfZ/GcvT"/>
</dbReference>
<dbReference type="GO" id="GO:0016226">
    <property type="term" value="P:iron-sulfur cluster assembly"/>
    <property type="evidence" value="ECO:0007669"/>
    <property type="project" value="TreeGrafter"/>
</dbReference>
<name>A0A8J7CVT9_9RHOB</name>
<dbReference type="NCBIfam" id="TIGR03317">
    <property type="entry name" value="ygfZ_signature"/>
    <property type="match status" value="1"/>
</dbReference>
<comment type="caution">
    <text evidence="3">The sequence shown here is derived from an EMBL/GenBank/DDBJ whole genome shotgun (WGS) entry which is preliminary data.</text>
</comment>
<evidence type="ECO:0000256" key="1">
    <source>
        <dbReference type="ARBA" id="ARBA00022946"/>
    </source>
</evidence>
<dbReference type="RefSeq" id="WP_193183490.1">
    <property type="nucleotide sequence ID" value="NZ_JACVXA010000039.1"/>
</dbReference>
<evidence type="ECO:0000313" key="3">
    <source>
        <dbReference type="EMBL" id="MBE3639134.1"/>
    </source>
</evidence>
<dbReference type="InterPro" id="IPR027266">
    <property type="entry name" value="TrmE/GcvT-like"/>
</dbReference>
<evidence type="ECO:0000313" key="4">
    <source>
        <dbReference type="Proteomes" id="UP000609121"/>
    </source>
</evidence>
<feature type="domain" description="CAF17 C-terminal" evidence="2">
    <location>
        <begin position="194"/>
        <end position="252"/>
    </location>
</feature>
<dbReference type="SUPFAM" id="SSF103025">
    <property type="entry name" value="Folate-binding domain"/>
    <property type="match status" value="1"/>
</dbReference>
<sequence length="256" mass="27656">MAEQTQRPRKVLRLSGAEARSFLQGLVTNDIERLKDGAVYAALLTPQGKYLSDFFLVPDGAEAVLMDLPAAHAEAVAQRLRLYKLRAKVTIETTELGVERGLGPVPEGAFADPRHPALGWRRYGPDLAETPRVAAMIEAARIAQAVPEADLELIPNDSYILEAGFDRLNGVDFRKGCYVGQEIVARMKHKTELRKGLRPVSVSEPVPVGTPVLSAGKTAGTLYSQAEGLGLAFLRFDRIGPEMTAGPARVELAAGD</sequence>
<proteinExistence type="predicted"/>
<dbReference type="Proteomes" id="UP000609121">
    <property type="component" value="Unassembled WGS sequence"/>
</dbReference>
<dbReference type="AlphaFoldDB" id="A0A8J7CVT9"/>
<dbReference type="Pfam" id="PF25455">
    <property type="entry name" value="Beta-barrel_CAF17_C"/>
    <property type="match status" value="1"/>
</dbReference>
<dbReference type="InterPro" id="IPR017703">
    <property type="entry name" value="YgfZ/GCV_T_CS"/>
</dbReference>
<dbReference type="EMBL" id="JACVXA010000039">
    <property type="protein sequence ID" value="MBE3639134.1"/>
    <property type="molecule type" value="Genomic_DNA"/>
</dbReference>
<gene>
    <name evidence="3" type="ORF">ICN82_13085</name>
</gene>
<accession>A0A8J7CVT9</accession>
<dbReference type="PANTHER" id="PTHR22602:SF0">
    <property type="entry name" value="TRANSFERASE CAF17, MITOCHONDRIAL-RELATED"/>
    <property type="match status" value="1"/>
</dbReference>
<dbReference type="Gene3D" id="3.30.1360.120">
    <property type="entry name" value="Probable tRNA modification gtpase trme, domain 1"/>
    <property type="match status" value="2"/>
</dbReference>
<reference evidence="3" key="1">
    <citation type="submission" date="2020-09" db="EMBL/GenBank/DDBJ databases">
        <title>A novel bacterium of genus Mangrovicoccus, isolated from South China Sea.</title>
        <authorList>
            <person name="Huang H."/>
            <person name="Mo K."/>
            <person name="Hu Y."/>
        </authorList>
    </citation>
    <scope>NUCLEOTIDE SEQUENCE</scope>
    <source>
        <strain evidence="3">HB182678</strain>
    </source>
</reference>
<dbReference type="InterPro" id="IPR057460">
    <property type="entry name" value="CAF17_C"/>
</dbReference>
<organism evidence="3 4">
    <name type="scientific">Mangrovicoccus algicola</name>
    <dbReference type="NCBI Taxonomy" id="2771008"/>
    <lineage>
        <taxon>Bacteria</taxon>
        <taxon>Pseudomonadati</taxon>
        <taxon>Pseudomonadota</taxon>
        <taxon>Alphaproteobacteria</taxon>
        <taxon>Rhodobacterales</taxon>
        <taxon>Paracoccaceae</taxon>
        <taxon>Mangrovicoccus</taxon>
    </lineage>
</organism>